<gene>
    <name evidence="5" type="primary">gnb1l</name>
</gene>
<dbReference type="AlphaFoldDB" id="A0A6J2WUB0"/>
<keyword evidence="1 3" id="KW-0853">WD repeat</keyword>
<dbReference type="OrthoDB" id="7668193at2759"/>
<proteinExistence type="predicted"/>
<dbReference type="InterPro" id="IPR036322">
    <property type="entry name" value="WD40_repeat_dom_sf"/>
</dbReference>
<keyword evidence="4" id="KW-1185">Reference proteome</keyword>
<evidence type="ECO:0000313" key="4">
    <source>
        <dbReference type="Proteomes" id="UP000504632"/>
    </source>
</evidence>
<evidence type="ECO:0000256" key="1">
    <source>
        <dbReference type="ARBA" id="ARBA00022574"/>
    </source>
</evidence>
<dbReference type="RefSeq" id="XP_030647826.1">
    <property type="nucleotide sequence ID" value="XM_030791966.1"/>
</dbReference>
<reference evidence="5" key="1">
    <citation type="submission" date="2025-08" db="UniProtKB">
        <authorList>
            <consortium name="RefSeq"/>
        </authorList>
    </citation>
    <scope>IDENTIFICATION</scope>
</reference>
<dbReference type="GeneID" id="115828058"/>
<dbReference type="PROSITE" id="PS50082">
    <property type="entry name" value="WD_REPEATS_2"/>
    <property type="match status" value="1"/>
</dbReference>
<dbReference type="InterPro" id="IPR020472">
    <property type="entry name" value="WD40_PAC1"/>
</dbReference>
<evidence type="ECO:0000256" key="2">
    <source>
        <dbReference type="ARBA" id="ARBA00022737"/>
    </source>
</evidence>
<dbReference type="InterPro" id="IPR015943">
    <property type="entry name" value="WD40/YVTN_repeat-like_dom_sf"/>
</dbReference>
<dbReference type="Proteomes" id="UP000504632">
    <property type="component" value="Chromosome 14"/>
</dbReference>
<dbReference type="PROSITE" id="PS00678">
    <property type="entry name" value="WD_REPEATS_1"/>
    <property type="match status" value="1"/>
</dbReference>
<dbReference type="Pfam" id="PF00400">
    <property type="entry name" value="WD40"/>
    <property type="match status" value="3"/>
</dbReference>
<dbReference type="SMART" id="SM00320">
    <property type="entry name" value="WD40"/>
    <property type="match status" value="6"/>
</dbReference>
<accession>A0A6J2WUB0</accession>
<feature type="repeat" description="WD" evidence="3">
    <location>
        <begin position="284"/>
        <end position="325"/>
    </location>
</feature>
<dbReference type="InParanoid" id="A0A6J2WUB0"/>
<protein>
    <submittedName>
        <fullName evidence="5">Guanine nucleotide-binding protein subunit beta-like protein 1</fullName>
    </submittedName>
</protein>
<dbReference type="CTD" id="54584"/>
<dbReference type="Gene3D" id="2.130.10.10">
    <property type="entry name" value="YVTN repeat-like/Quinoprotein amine dehydrogenase"/>
    <property type="match status" value="2"/>
</dbReference>
<evidence type="ECO:0000256" key="3">
    <source>
        <dbReference type="PROSITE-ProRule" id="PRU00221"/>
    </source>
</evidence>
<dbReference type="SUPFAM" id="SSF50978">
    <property type="entry name" value="WD40 repeat-like"/>
    <property type="match status" value="1"/>
</dbReference>
<dbReference type="PRINTS" id="PR00320">
    <property type="entry name" value="GPROTEINBRPT"/>
</dbReference>
<dbReference type="InterPro" id="IPR019775">
    <property type="entry name" value="WD40_repeat_CS"/>
</dbReference>
<dbReference type="PANTHER" id="PTHR19854:SF1">
    <property type="entry name" value="GUANINE NUCLEOTIDE-BINDING PROTEIN SUBUNIT BETA-LIKE PROTEIN 1"/>
    <property type="match status" value="1"/>
</dbReference>
<keyword evidence="2" id="KW-0677">Repeat</keyword>
<dbReference type="PROSITE" id="PS50294">
    <property type="entry name" value="WD_REPEATS_REGION"/>
    <property type="match status" value="1"/>
</dbReference>
<dbReference type="PANTHER" id="PTHR19854">
    <property type="entry name" value="TRANSDUCIN BETA-LIKE 3"/>
    <property type="match status" value="1"/>
</dbReference>
<name>A0A6J2WUB0_CHACN</name>
<evidence type="ECO:0000313" key="5">
    <source>
        <dbReference type="RefSeq" id="XP_030647826.1"/>
    </source>
</evidence>
<sequence length="325" mass="35977">MSLPPPDPQYILRGSGAQINTLHFRCDNEGPPLLFSGSGNGAVHVWNLNTRRPEKVLEGHSSSSIIWVSTLNSRETLISQGRDMRVCVWDLGEGRGDVTEAFVTGSVGFCQCSLLETSPGRWLLAYPGEQMEEVRVAEFPSLIPVCSLKPDSKAGMLMSVKIWQKDSGGCPEIVAGYEDGSVVLWDVTQRRPVSCLKVYSEPVMCLDFDSGRLKGASGSSEKVISSWTIDEKQNLQMHDSVELVNPGISQLRVRDDGKILASAGWDNNLRVFAWKKKLRPLAVLKHHTDMVLSVGFSDHHDPRQRLLAAGSKDQRISLWSIYNQS</sequence>
<organism evidence="4 5">
    <name type="scientific">Chanos chanos</name>
    <name type="common">Milkfish</name>
    <name type="synonym">Mugil chanos</name>
    <dbReference type="NCBI Taxonomy" id="29144"/>
    <lineage>
        <taxon>Eukaryota</taxon>
        <taxon>Metazoa</taxon>
        <taxon>Chordata</taxon>
        <taxon>Craniata</taxon>
        <taxon>Vertebrata</taxon>
        <taxon>Euteleostomi</taxon>
        <taxon>Actinopterygii</taxon>
        <taxon>Neopterygii</taxon>
        <taxon>Teleostei</taxon>
        <taxon>Ostariophysi</taxon>
        <taxon>Gonorynchiformes</taxon>
        <taxon>Chanidae</taxon>
        <taxon>Chanos</taxon>
    </lineage>
</organism>
<dbReference type="InterPro" id="IPR001680">
    <property type="entry name" value="WD40_rpt"/>
</dbReference>